<dbReference type="EMBL" id="WSZM01000051">
    <property type="protein sequence ID" value="KAF4045320.1"/>
    <property type="molecule type" value="Genomic_DNA"/>
</dbReference>
<dbReference type="PANTHER" id="PTHR21324">
    <property type="entry name" value="FASTING-INDUCIBLE INTEGRAL MEMBRANE PROTEIN TM6P1-RELATED"/>
    <property type="match status" value="1"/>
</dbReference>
<accession>A0A833WPG3</accession>
<keyword evidence="2 6" id="KW-0812">Transmembrane</keyword>
<evidence type="ECO:0000259" key="7">
    <source>
        <dbReference type="Pfam" id="PF10277"/>
    </source>
</evidence>
<dbReference type="InterPro" id="IPR019402">
    <property type="entry name" value="CWH43_N"/>
</dbReference>
<evidence type="ECO:0000256" key="4">
    <source>
        <dbReference type="ARBA" id="ARBA00023136"/>
    </source>
</evidence>
<keyword evidence="3 6" id="KW-1133">Transmembrane helix</keyword>
<organism evidence="8 10">
    <name type="scientific">Phytophthora infestans</name>
    <name type="common">Potato late blight agent</name>
    <name type="synonym">Botrytis infestans</name>
    <dbReference type="NCBI Taxonomy" id="4787"/>
    <lineage>
        <taxon>Eukaryota</taxon>
        <taxon>Sar</taxon>
        <taxon>Stramenopiles</taxon>
        <taxon>Oomycota</taxon>
        <taxon>Peronosporomycetes</taxon>
        <taxon>Peronosporales</taxon>
        <taxon>Peronosporaceae</taxon>
        <taxon>Phytophthora</taxon>
    </lineage>
</organism>
<feature type="transmembrane region" description="Helical" evidence="6">
    <location>
        <begin position="53"/>
        <end position="72"/>
    </location>
</feature>
<evidence type="ECO:0000313" key="9">
    <source>
        <dbReference type="EMBL" id="KAF4147400.1"/>
    </source>
</evidence>
<protein>
    <submittedName>
        <fullName evidence="8">Frag1/DRAM/Sfk1 family</fullName>
    </submittedName>
</protein>
<reference evidence="8" key="1">
    <citation type="submission" date="2020-04" db="EMBL/GenBank/DDBJ databases">
        <title>Hybrid Assembly of Korean Phytophthora infestans isolates.</title>
        <authorList>
            <person name="Prokchorchik M."/>
            <person name="Lee Y."/>
            <person name="Seo J."/>
            <person name="Cho J.-H."/>
            <person name="Park Y.-E."/>
            <person name="Jang D.-C."/>
            <person name="Im J.-S."/>
            <person name="Choi J.-G."/>
            <person name="Park H.-J."/>
            <person name="Lee G.-B."/>
            <person name="Lee Y.-G."/>
            <person name="Hong S.-Y."/>
            <person name="Cho K."/>
            <person name="Sohn K.H."/>
        </authorList>
    </citation>
    <scope>NUCLEOTIDE SEQUENCE</scope>
    <source>
        <strain evidence="8">KR_1_A1</strain>
        <strain evidence="9">KR_2_A2</strain>
    </source>
</reference>
<sequence>MSRLRAVAALATAFSALMTVVIAFAIAQANHVYVGGLAWPFLSDLGRDPPGSYVLFLGLNVVAVLLGLTWSFNHEYKQRFLQQSLENGQVSHGLCSLSFVSCIFGVVGAFGLPVFASFNASPTLHYNSAFGFLLCETVAMFTNTYLNYQIFLVKRAEMDAGVFITDRYGPRSVSRIKMGELQAAKRGFLIELSCVAVYSMCVLVYLPVLYNGADAPHLTIKQCIALKLGENYCSSTMRLDDVNTKLWDYEKDIAVHQVRALAQLGCMLTLIGYTLSFFADNKDEETLKDTDRTEATIIYYQHSASIPGIRSPRKARRTSSRRSKSTSSSVSEPSKHSSEFR</sequence>
<name>A0A833WPG3_PHYIN</name>
<evidence type="ECO:0000256" key="5">
    <source>
        <dbReference type="SAM" id="MobiDB-lite"/>
    </source>
</evidence>
<dbReference type="Proteomes" id="UP000704712">
    <property type="component" value="Unassembled WGS sequence"/>
</dbReference>
<dbReference type="AlphaFoldDB" id="A0A833WPG3"/>
<evidence type="ECO:0000256" key="6">
    <source>
        <dbReference type="SAM" id="Phobius"/>
    </source>
</evidence>
<evidence type="ECO:0000256" key="2">
    <source>
        <dbReference type="ARBA" id="ARBA00022692"/>
    </source>
</evidence>
<dbReference type="InterPro" id="IPR050911">
    <property type="entry name" value="DRAM/TMEM150_Autophagy_Mod"/>
</dbReference>
<gene>
    <name evidence="8" type="ORF">GN244_ATG02308</name>
    <name evidence="9" type="ORF">GN958_ATG03409</name>
</gene>
<keyword evidence="4 6" id="KW-0472">Membrane</keyword>
<comment type="caution">
    <text evidence="8">The sequence shown here is derived from an EMBL/GenBank/DDBJ whole genome shotgun (WGS) entry which is preliminary data.</text>
</comment>
<feature type="transmembrane region" description="Helical" evidence="6">
    <location>
        <begin position="188"/>
        <end position="208"/>
    </location>
</feature>
<dbReference type="PANTHER" id="PTHR21324:SF2">
    <property type="entry name" value="EG:22E5.9 PROTEIN"/>
    <property type="match status" value="1"/>
</dbReference>
<dbReference type="EMBL" id="JAACNO010000469">
    <property type="protein sequence ID" value="KAF4147400.1"/>
    <property type="molecule type" value="Genomic_DNA"/>
</dbReference>
<dbReference type="GO" id="GO:0012505">
    <property type="term" value="C:endomembrane system"/>
    <property type="evidence" value="ECO:0007669"/>
    <property type="project" value="UniProtKB-SubCell"/>
</dbReference>
<feature type="region of interest" description="Disordered" evidence="5">
    <location>
        <begin position="307"/>
        <end position="341"/>
    </location>
</feature>
<comment type="subcellular location">
    <subcellularLocation>
        <location evidence="1">Endomembrane system</location>
        <topology evidence="1">Multi-pass membrane protein</topology>
    </subcellularLocation>
</comment>
<evidence type="ECO:0000256" key="3">
    <source>
        <dbReference type="ARBA" id="ARBA00022989"/>
    </source>
</evidence>
<dbReference type="Pfam" id="PF10277">
    <property type="entry name" value="Frag1"/>
    <property type="match status" value="1"/>
</dbReference>
<dbReference type="OMA" id="ANCHRIS"/>
<evidence type="ECO:0000256" key="1">
    <source>
        <dbReference type="ARBA" id="ARBA00004127"/>
    </source>
</evidence>
<evidence type="ECO:0000313" key="8">
    <source>
        <dbReference type="EMBL" id="KAF4045320.1"/>
    </source>
</evidence>
<feature type="transmembrane region" description="Helical" evidence="6">
    <location>
        <begin position="93"/>
        <end position="116"/>
    </location>
</feature>
<keyword evidence="10" id="KW-1185">Reference proteome</keyword>
<feature type="transmembrane region" description="Helical" evidence="6">
    <location>
        <begin position="260"/>
        <end position="279"/>
    </location>
</feature>
<dbReference type="Proteomes" id="UP000602510">
    <property type="component" value="Unassembled WGS sequence"/>
</dbReference>
<proteinExistence type="predicted"/>
<feature type="compositionally biased region" description="Basic residues" evidence="5">
    <location>
        <begin position="311"/>
        <end position="324"/>
    </location>
</feature>
<feature type="domain" description="CWH43-like N-terminal" evidence="7">
    <location>
        <begin position="10"/>
        <end position="280"/>
    </location>
</feature>
<evidence type="ECO:0000313" key="10">
    <source>
        <dbReference type="Proteomes" id="UP000602510"/>
    </source>
</evidence>
<feature type="transmembrane region" description="Helical" evidence="6">
    <location>
        <begin position="128"/>
        <end position="148"/>
    </location>
</feature>